<sequence>MKIKISKIILQRNVDITIDGINCTFENIKKVIDIFNIKHIILTIDSLSKSSSVFLVLNDLGLNYILSSNNSEIVEATVLVPSELIYLVLEEAIKEDPENLFISNLIDIEIWKDLFTESPQTLLESGYSDLTVIVSRDRQSIFLSFIKTRYNFNDVLNKIKEIYHNKGF</sequence>
<organism evidence="1 2">
    <name type="scientific">Youngiibacter fragilis 232.1</name>
    <dbReference type="NCBI Taxonomy" id="994573"/>
    <lineage>
        <taxon>Bacteria</taxon>
        <taxon>Bacillati</taxon>
        <taxon>Bacillota</taxon>
        <taxon>Clostridia</taxon>
        <taxon>Eubacteriales</taxon>
        <taxon>Clostridiaceae</taxon>
        <taxon>Youngiibacter</taxon>
    </lineage>
</organism>
<comment type="caution">
    <text evidence="1">The sequence shown here is derived from an EMBL/GenBank/DDBJ whole genome shotgun (WGS) entry which is preliminary data.</text>
</comment>
<dbReference type="EMBL" id="AXUN02000191">
    <property type="protein sequence ID" value="ETA80065.1"/>
    <property type="molecule type" value="Genomic_DNA"/>
</dbReference>
<dbReference type="AlphaFoldDB" id="V7I1D9"/>
<reference evidence="1 2" key="1">
    <citation type="journal article" date="2014" name="Genome Announc.">
        <title>Genome Sequence of Youngiibacter fragilis, the Type Strain of the Genus Youngiibacter.</title>
        <authorList>
            <person name="Wawrik C.B."/>
            <person name="Callaghan A.V."/>
            <person name="Stamps B.W."/>
            <person name="Wawrik B."/>
        </authorList>
    </citation>
    <scope>NUCLEOTIDE SEQUENCE [LARGE SCALE GENOMIC DNA]</scope>
    <source>
        <strain evidence="1 2">232.1</strain>
    </source>
</reference>
<dbReference type="Proteomes" id="UP000017747">
    <property type="component" value="Unassembled WGS sequence"/>
</dbReference>
<protein>
    <submittedName>
        <fullName evidence="1">Uncharacterized protein</fullName>
    </submittedName>
</protein>
<proteinExistence type="predicted"/>
<evidence type="ECO:0000313" key="1">
    <source>
        <dbReference type="EMBL" id="ETA80065.1"/>
    </source>
</evidence>
<accession>V7I1D9</accession>
<keyword evidence="2" id="KW-1185">Reference proteome</keyword>
<dbReference type="RefSeq" id="WP_023384952.1">
    <property type="nucleotide sequence ID" value="NZ_AXUN02000191.1"/>
</dbReference>
<name>V7I1D9_9CLOT</name>
<gene>
    <name evidence="1" type="ORF">T472_0213860</name>
</gene>
<evidence type="ECO:0000313" key="2">
    <source>
        <dbReference type="Proteomes" id="UP000017747"/>
    </source>
</evidence>